<dbReference type="Proteomes" id="UP000053890">
    <property type="component" value="Unassembled WGS sequence"/>
</dbReference>
<evidence type="ECO:0000256" key="1">
    <source>
        <dbReference type="SAM" id="MobiDB-lite"/>
    </source>
</evidence>
<accession>A0A194S6Z3</accession>
<dbReference type="GeneID" id="28976722"/>
<feature type="compositionally biased region" description="Basic residues" evidence="1">
    <location>
        <begin position="389"/>
        <end position="401"/>
    </location>
</feature>
<feature type="compositionally biased region" description="Basic residues" evidence="1">
    <location>
        <begin position="43"/>
        <end position="70"/>
    </location>
</feature>
<organism evidence="2 3">
    <name type="scientific">Rhodotorula graminis (strain WP1)</name>
    <dbReference type="NCBI Taxonomy" id="578459"/>
    <lineage>
        <taxon>Eukaryota</taxon>
        <taxon>Fungi</taxon>
        <taxon>Dikarya</taxon>
        <taxon>Basidiomycota</taxon>
        <taxon>Pucciniomycotina</taxon>
        <taxon>Microbotryomycetes</taxon>
        <taxon>Sporidiobolales</taxon>
        <taxon>Sporidiobolaceae</taxon>
        <taxon>Rhodotorula</taxon>
    </lineage>
</organism>
<sequence>GAQEPATRCRAAHRAVGLELPPRTLAPAATSWPRLPGLDRPPRHPPPRRRPLRAHHAPPRRRESRQRHGKGTLASRRSGQRRHGRSWRRHAHHDARALDLPRPRHPAPVDRHLGSARQEGVCILDGGVIARRGLVRGRRAVPARGADPPGFRSEGVRRRRVSRRLGRVVARARGDEEGLVPTERQIVARPARRLPLAPLGSALAGDDDQAAQVRGQRAWRVVNGGDDLLRPPPHVDLVPALSPPPPPFLPDRHAPAPVQRAQAVGLDRPPDPHRAHRQPEQRPRVRVGRRAPQSGRARAGRRSGGGHARVGRRDGGARGRVHGREPRPERQVYAHVSPALDRVCQSRPARPPPDLPPFVARRVVDAGRTRSWARARGERPRRDASRLLPRLHRPPPRRRPVQPRQLGERGQHLHCAERLPDCSCRQRRDQRRLVRPPSGTCRRCRLQLLIAPSCASPLLRLSPCRLSPFL</sequence>
<feature type="region of interest" description="Disordered" evidence="1">
    <location>
        <begin position="1"/>
        <end position="105"/>
    </location>
</feature>
<feature type="non-terminal residue" evidence="2">
    <location>
        <position position="1"/>
    </location>
</feature>
<reference evidence="2 3" key="1">
    <citation type="journal article" date="2015" name="Front. Microbiol.">
        <title>Genome sequence of the plant growth promoting endophytic yeast Rhodotorula graminis WP1.</title>
        <authorList>
            <person name="Firrincieli A."/>
            <person name="Otillar R."/>
            <person name="Salamov A."/>
            <person name="Schmutz J."/>
            <person name="Khan Z."/>
            <person name="Redman R.S."/>
            <person name="Fleck N.D."/>
            <person name="Lindquist E."/>
            <person name="Grigoriev I.V."/>
            <person name="Doty S.L."/>
        </authorList>
    </citation>
    <scope>NUCLEOTIDE SEQUENCE [LARGE SCALE GENOMIC DNA]</scope>
    <source>
        <strain evidence="2 3">WP1</strain>
    </source>
</reference>
<feature type="compositionally biased region" description="Basic and acidic residues" evidence="1">
    <location>
        <begin position="94"/>
        <end position="105"/>
    </location>
</feature>
<feature type="compositionally biased region" description="Basic and acidic residues" evidence="1">
    <location>
        <begin position="375"/>
        <end position="385"/>
    </location>
</feature>
<proteinExistence type="predicted"/>
<feature type="region of interest" description="Disordered" evidence="1">
    <location>
        <begin position="371"/>
        <end position="412"/>
    </location>
</feature>
<name>A0A194S6Z3_RHOGW</name>
<feature type="compositionally biased region" description="Basic and acidic residues" evidence="1">
    <location>
        <begin position="311"/>
        <end position="332"/>
    </location>
</feature>
<gene>
    <name evidence="2" type="ORF">RHOBADRAFT_52305</name>
</gene>
<dbReference type="AlphaFoldDB" id="A0A194S6Z3"/>
<dbReference type="EMBL" id="KQ474076">
    <property type="protein sequence ID" value="KPV76270.1"/>
    <property type="molecule type" value="Genomic_DNA"/>
</dbReference>
<keyword evidence="3" id="KW-1185">Reference proteome</keyword>
<evidence type="ECO:0000313" key="2">
    <source>
        <dbReference type="EMBL" id="KPV76270.1"/>
    </source>
</evidence>
<feature type="compositionally biased region" description="Basic and acidic residues" evidence="1">
    <location>
        <begin position="268"/>
        <end position="283"/>
    </location>
</feature>
<feature type="region of interest" description="Disordered" evidence="1">
    <location>
        <begin position="230"/>
        <end position="335"/>
    </location>
</feature>
<evidence type="ECO:0000313" key="3">
    <source>
        <dbReference type="Proteomes" id="UP000053890"/>
    </source>
</evidence>
<feature type="compositionally biased region" description="Basic residues" evidence="1">
    <location>
        <begin position="78"/>
        <end position="93"/>
    </location>
</feature>
<dbReference type="RefSeq" id="XP_018272319.1">
    <property type="nucleotide sequence ID" value="XM_018416274.1"/>
</dbReference>
<protein>
    <submittedName>
        <fullName evidence="2">Uncharacterized protein</fullName>
    </submittedName>
</protein>